<dbReference type="Proteomes" id="UP000308267">
    <property type="component" value="Unassembled WGS sequence"/>
</dbReference>
<protein>
    <recommendedName>
        <fullName evidence="2">Nucleolar protein 4 helical domain-containing protein</fullName>
    </recommendedName>
</protein>
<dbReference type="OrthoDB" id="6265106at2759"/>
<feature type="compositionally biased region" description="Polar residues" evidence="1">
    <location>
        <begin position="133"/>
        <end position="149"/>
    </location>
</feature>
<dbReference type="STRING" id="147828.A0A4S2LPU1"/>
<organism evidence="3 4">
    <name type="scientific">Opisthorchis felineus</name>
    <dbReference type="NCBI Taxonomy" id="147828"/>
    <lineage>
        <taxon>Eukaryota</taxon>
        <taxon>Metazoa</taxon>
        <taxon>Spiralia</taxon>
        <taxon>Lophotrochozoa</taxon>
        <taxon>Platyhelminthes</taxon>
        <taxon>Trematoda</taxon>
        <taxon>Digenea</taxon>
        <taxon>Opisthorchiida</taxon>
        <taxon>Opisthorchiata</taxon>
        <taxon>Opisthorchiidae</taxon>
        <taxon>Opisthorchis</taxon>
    </lineage>
</organism>
<feature type="domain" description="Nucleolar protein 4 helical" evidence="2">
    <location>
        <begin position="223"/>
        <end position="285"/>
    </location>
</feature>
<evidence type="ECO:0000313" key="4">
    <source>
        <dbReference type="Proteomes" id="UP000308267"/>
    </source>
</evidence>
<keyword evidence="4" id="KW-1185">Reference proteome</keyword>
<dbReference type="Pfam" id="PF23079">
    <property type="entry name" value="HTH_NOL4_2nd"/>
    <property type="match status" value="1"/>
</dbReference>
<sequence length="650" mass="72802">MTEEGFQSADSDFSTDLPFAMNLEVDQPRNTVKGYRQKRIREEVRSNGSTRNDDYQHRGSQPNINSSQVYDCKDFSAKKRRTCESSDESASTVSMEVLSHQTVEPDDSSEEARSHRRTNPPNDKAQTYFGIKGSTQNNCSSGLSRQPSSGMDDKDNSNSRDASSLNGQFSVNNVRILHDNHCKLVQSRKRGNPDERKNHDDQHDDLDGKDKGATLGSELLTAAYNSFVRRIVDDTLDRTITFCEQPRQAIIALEHICTKAWPQLELKRHRNRIRAYLKACRRNSKKNKGQINMKEPPMNGLSIEARHLVANALSLVSDEVNQLKRKINPEHAKNLTLRRPSISPLKSNYTLLGTQESHFTTNSIAPKDISTNSVKSQTESPFMCGENVEPDIFSTNRYDLNLLCKPMPTCSHSGSNINNTCKNDATLTGIGTTSNLFPAPSSYENMYMTAMLRLLPSVLQHPLAVNAPNDTQPSLCTKSTLPSDRLVKGKLMTGSPISAWNTSHGFIDEKPTSNFGNHPRSSDLPLNRDKANAYVGLPYEDDVCKQLSHFSTNYFTEDLGSSMPRPEAPPAHINAIQYSFSLNEAVQKLTDVRILTKDDVIYFLHNLEVAKEAVKYAKGVSRLIMKKAEQLERHINEANFGTRTCPLNLS</sequence>
<reference evidence="3 4" key="1">
    <citation type="journal article" date="2019" name="BMC Genomics">
        <title>New insights from Opisthorchis felineus genome: update on genomics of the epidemiologically important liver flukes.</title>
        <authorList>
            <person name="Ershov N.I."/>
            <person name="Mordvinov V.A."/>
            <person name="Prokhortchouk E.B."/>
            <person name="Pakharukova M.Y."/>
            <person name="Gunbin K.V."/>
            <person name="Ustyantsev K."/>
            <person name="Genaev M.A."/>
            <person name="Blinov A.G."/>
            <person name="Mazur A."/>
            <person name="Boulygina E."/>
            <person name="Tsygankova S."/>
            <person name="Khrameeva E."/>
            <person name="Chekanov N."/>
            <person name="Fan G."/>
            <person name="Xiao A."/>
            <person name="Zhang H."/>
            <person name="Xu X."/>
            <person name="Yang H."/>
            <person name="Solovyev V."/>
            <person name="Lee S.M."/>
            <person name="Liu X."/>
            <person name="Afonnikov D.A."/>
            <person name="Skryabin K.G."/>
        </authorList>
    </citation>
    <scope>NUCLEOTIDE SEQUENCE [LARGE SCALE GENOMIC DNA]</scope>
    <source>
        <strain evidence="3">AK-0245</strain>
        <tissue evidence="3">Whole organism</tissue>
    </source>
</reference>
<feature type="compositionally biased region" description="Polar residues" evidence="1">
    <location>
        <begin position="58"/>
        <end position="69"/>
    </location>
</feature>
<dbReference type="EMBL" id="SJOL01006477">
    <property type="protein sequence ID" value="TGZ65760.1"/>
    <property type="molecule type" value="Genomic_DNA"/>
</dbReference>
<feature type="compositionally biased region" description="Basic and acidic residues" evidence="1">
    <location>
        <begin position="191"/>
        <end position="211"/>
    </location>
</feature>
<evidence type="ECO:0000313" key="3">
    <source>
        <dbReference type="EMBL" id="TGZ65760.1"/>
    </source>
</evidence>
<feature type="compositionally biased region" description="Polar residues" evidence="1">
    <location>
        <begin position="88"/>
        <end position="102"/>
    </location>
</feature>
<proteinExistence type="predicted"/>
<dbReference type="InterPro" id="IPR056549">
    <property type="entry name" value="HTH_NOL4"/>
</dbReference>
<feature type="region of interest" description="Disordered" evidence="1">
    <location>
        <begin position="186"/>
        <end position="211"/>
    </location>
</feature>
<comment type="caution">
    <text evidence="3">The sequence shown here is derived from an EMBL/GenBank/DDBJ whole genome shotgun (WGS) entry which is preliminary data.</text>
</comment>
<feature type="compositionally biased region" description="Basic and acidic residues" evidence="1">
    <location>
        <begin position="40"/>
        <end position="57"/>
    </location>
</feature>
<accession>A0A4S2LPU1</accession>
<evidence type="ECO:0000256" key="1">
    <source>
        <dbReference type="SAM" id="MobiDB-lite"/>
    </source>
</evidence>
<name>A0A4S2LPU1_OPIFE</name>
<evidence type="ECO:0000259" key="2">
    <source>
        <dbReference type="Pfam" id="PF23079"/>
    </source>
</evidence>
<dbReference type="AlphaFoldDB" id="A0A4S2LPU1"/>
<feature type="compositionally biased region" description="Polar residues" evidence="1">
    <location>
        <begin position="159"/>
        <end position="170"/>
    </location>
</feature>
<feature type="region of interest" description="Disordered" evidence="1">
    <location>
        <begin position="1"/>
        <end position="170"/>
    </location>
</feature>
<gene>
    <name evidence="3" type="ORF">CRM22_005683</name>
</gene>